<dbReference type="PANTHER" id="PTHR43045">
    <property type="entry name" value="SHIKIMATE TRANSPORTER"/>
    <property type="match status" value="1"/>
</dbReference>
<reference evidence="10" key="1">
    <citation type="journal article" date="2019" name="Int. J. Syst. Evol. Microbiol.">
        <title>The Global Catalogue of Microorganisms (GCM) 10K type strain sequencing project: providing services to taxonomists for standard genome sequencing and annotation.</title>
        <authorList>
            <consortium name="The Broad Institute Genomics Platform"/>
            <consortium name="The Broad Institute Genome Sequencing Center for Infectious Disease"/>
            <person name="Wu L."/>
            <person name="Ma J."/>
        </authorList>
    </citation>
    <scope>NUCLEOTIDE SEQUENCE [LARGE SCALE GENOMIC DNA]</scope>
    <source>
        <strain evidence="10">CCUG 53903</strain>
    </source>
</reference>
<evidence type="ECO:0000259" key="8">
    <source>
        <dbReference type="PROSITE" id="PS50850"/>
    </source>
</evidence>
<dbReference type="EMBL" id="JBHSPA010000029">
    <property type="protein sequence ID" value="MFC5827339.1"/>
    <property type="molecule type" value="Genomic_DNA"/>
</dbReference>
<dbReference type="Gene3D" id="1.20.1250.20">
    <property type="entry name" value="MFS general substrate transporter like domains"/>
    <property type="match status" value="2"/>
</dbReference>
<feature type="transmembrane region" description="Helical" evidence="7">
    <location>
        <begin position="303"/>
        <end position="322"/>
    </location>
</feature>
<feature type="transmembrane region" description="Helical" evidence="7">
    <location>
        <begin position="372"/>
        <end position="391"/>
    </location>
</feature>
<protein>
    <submittedName>
        <fullName evidence="9">MFS transporter</fullName>
    </submittedName>
</protein>
<evidence type="ECO:0000256" key="7">
    <source>
        <dbReference type="SAM" id="Phobius"/>
    </source>
</evidence>
<feature type="transmembrane region" description="Helical" evidence="7">
    <location>
        <begin position="328"/>
        <end position="352"/>
    </location>
</feature>
<dbReference type="PROSITE" id="PS50850">
    <property type="entry name" value="MFS"/>
    <property type="match status" value="1"/>
</dbReference>
<keyword evidence="5 7" id="KW-1133">Transmembrane helix</keyword>
<evidence type="ECO:0000256" key="6">
    <source>
        <dbReference type="ARBA" id="ARBA00023136"/>
    </source>
</evidence>
<comment type="caution">
    <text evidence="9">The sequence shown here is derived from an EMBL/GenBank/DDBJ whole genome shotgun (WGS) entry which is preliminary data.</text>
</comment>
<evidence type="ECO:0000313" key="10">
    <source>
        <dbReference type="Proteomes" id="UP001596058"/>
    </source>
</evidence>
<feature type="transmembrane region" description="Helical" evidence="7">
    <location>
        <begin position="183"/>
        <end position="202"/>
    </location>
</feature>
<dbReference type="Pfam" id="PF07690">
    <property type="entry name" value="MFS_1"/>
    <property type="match status" value="1"/>
</dbReference>
<feature type="transmembrane region" description="Helical" evidence="7">
    <location>
        <begin position="271"/>
        <end position="291"/>
    </location>
</feature>
<organism evidence="9 10">
    <name type="scientific">Nonomuraea insulae</name>
    <dbReference type="NCBI Taxonomy" id="1616787"/>
    <lineage>
        <taxon>Bacteria</taxon>
        <taxon>Bacillati</taxon>
        <taxon>Actinomycetota</taxon>
        <taxon>Actinomycetes</taxon>
        <taxon>Streptosporangiales</taxon>
        <taxon>Streptosporangiaceae</taxon>
        <taxon>Nonomuraea</taxon>
    </lineage>
</organism>
<feature type="domain" description="Major facilitator superfamily (MFS) profile" evidence="8">
    <location>
        <begin position="11"/>
        <end position="422"/>
    </location>
</feature>
<feature type="transmembrane region" description="Helical" evidence="7">
    <location>
        <begin position="236"/>
        <end position="259"/>
    </location>
</feature>
<evidence type="ECO:0000313" key="9">
    <source>
        <dbReference type="EMBL" id="MFC5827339.1"/>
    </source>
</evidence>
<keyword evidence="3" id="KW-1003">Cell membrane</keyword>
<keyword evidence="6 7" id="KW-0472">Membrane</keyword>
<dbReference type="Proteomes" id="UP001596058">
    <property type="component" value="Unassembled WGS sequence"/>
</dbReference>
<proteinExistence type="predicted"/>
<gene>
    <name evidence="9" type="ORF">ACFPZ3_26040</name>
</gene>
<evidence type="ECO:0000256" key="1">
    <source>
        <dbReference type="ARBA" id="ARBA00004651"/>
    </source>
</evidence>
<dbReference type="RefSeq" id="WP_379516847.1">
    <property type="nucleotide sequence ID" value="NZ_JBHSPA010000029.1"/>
</dbReference>
<feature type="transmembrane region" description="Helical" evidence="7">
    <location>
        <begin position="21"/>
        <end position="42"/>
    </location>
</feature>
<feature type="transmembrane region" description="Helical" evidence="7">
    <location>
        <begin position="84"/>
        <end position="102"/>
    </location>
</feature>
<keyword evidence="10" id="KW-1185">Reference proteome</keyword>
<dbReference type="InterPro" id="IPR036259">
    <property type="entry name" value="MFS_trans_sf"/>
</dbReference>
<dbReference type="InterPro" id="IPR020846">
    <property type="entry name" value="MFS_dom"/>
</dbReference>
<keyword evidence="4 7" id="KW-0812">Transmembrane</keyword>
<evidence type="ECO:0000256" key="4">
    <source>
        <dbReference type="ARBA" id="ARBA00022692"/>
    </source>
</evidence>
<evidence type="ECO:0000256" key="5">
    <source>
        <dbReference type="ARBA" id="ARBA00022989"/>
    </source>
</evidence>
<feature type="transmembrane region" description="Helical" evidence="7">
    <location>
        <begin position="108"/>
        <end position="135"/>
    </location>
</feature>
<comment type="subcellular location">
    <subcellularLocation>
        <location evidence="1">Cell membrane</location>
        <topology evidence="1">Multi-pass membrane protein</topology>
    </subcellularLocation>
</comment>
<keyword evidence="2" id="KW-0813">Transport</keyword>
<evidence type="ECO:0000256" key="3">
    <source>
        <dbReference type="ARBA" id="ARBA00022475"/>
    </source>
</evidence>
<accession>A0ABW1CQQ3</accession>
<evidence type="ECO:0000256" key="2">
    <source>
        <dbReference type="ARBA" id="ARBA00022448"/>
    </source>
</evidence>
<feature type="transmembrane region" description="Helical" evidence="7">
    <location>
        <begin position="48"/>
        <end position="72"/>
    </location>
</feature>
<name>A0ABW1CQQ3_9ACTN</name>
<dbReference type="SUPFAM" id="SSF103473">
    <property type="entry name" value="MFS general substrate transporter"/>
    <property type="match status" value="1"/>
</dbReference>
<dbReference type="PANTHER" id="PTHR43045:SF1">
    <property type="entry name" value="SHIKIMATE TRANSPORTER"/>
    <property type="match status" value="1"/>
</dbReference>
<dbReference type="InterPro" id="IPR011701">
    <property type="entry name" value="MFS"/>
</dbReference>
<feature type="transmembrane region" description="Helical" evidence="7">
    <location>
        <begin position="397"/>
        <end position="417"/>
    </location>
</feature>
<feature type="transmembrane region" description="Helical" evidence="7">
    <location>
        <begin position="156"/>
        <end position="177"/>
    </location>
</feature>
<sequence length="436" mass="45844">MAVDRIQRRRAIAAGSIGTVIEWYDFALYGLASALVFAPLFFPGAGTLGGLLGALGTFAVGLGVRPLGGLIFAHYGDRLGRKPVLLVTLLIMGVCTTLIGALPTAESIGVWAPIALVLLRLLQGAGAGAEYAGAITMVSEFTERRRRGLVASYPGAAIYVGTALATVLFALVSLLPADAFLAWGWRVPFLLSIVVLAIATYVRLRVPESPEFADLERSDSLQPAPVKEALRTETRAIICGFGLFTFIIPWAYLMQVFVLSHVSNDLHVSKSVALTGLIIAEVLTVVAIPLFGILSDRIGRKKVLTGGAIFAILYVFPMFWLLGTGNPVVVTVAMVLGLAGVQGATSGPAAALMAELFSTRVRWSGLAISRELPAAVVGGTMPLVATALLAWSGGGTWSIAAYVATLSVIGLICVRLLPETLWAAPRAPVGNLSETY</sequence>